<dbReference type="AlphaFoldDB" id="A0A1X7UEQ9"/>
<dbReference type="EnsemblMetazoa" id="Aqu2.1.25976_001">
    <property type="protein sequence ID" value="Aqu2.1.25976_001"/>
    <property type="gene ID" value="Aqu2.1.25976"/>
</dbReference>
<accession>A0A1X7UEQ9</accession>
<evidence type="ECO:0000256" key="2">
    <source>
        <dbReference type="SAM" id="SignalP"/>
    </source>
</evidence>
<evidence type="ECO:0008006" key="4">
    <source>
        <dbReference type="Google" id="ProtNLM"/>
    </source>
</evidence>
<keyword evidence="1" id="KW-0812">Transmembrane</keyword>
<organism evidence="3">
    <name type="scientific">Amphimedon queenslandica</name>
    <name type="common">Sponge</name>
    <dbReference type="NCBI Taxonomy" id="400682"/>
    <lineage>
        <taxon>Eukaryota</taxon>
        <taxon>Metazoa</taxon>
        <taxon>Porifera</taxon>
        <taxon>Demospongiae</taxon>
        <taxon>Heteroscleromorpha</taxon>
        <taxon>Haplosclerida</taxon>
        <taxon>Niphatidae</taxon>
        <taxon>Amphimedon</taxon>
    </lineage>
</organism>
<protein>
    <recommendedName>
        <fullName evidence="4">Ig-like domain-containing protein</fullName>
    </recommendedName>
</protein>
<keyword evidence="2" id="KW-0732">Signal</keyword>
<reference evidence="3" key="1">
    <citation type="submission" date="2017-05" db="UniProtKB">
        <authorList>
            <consortium name="EnsemblMetazoa"/>
        </authorList>
    </citation>
    <scope>IDENTIFICATION</scope>
</reference>
<sequence>MSFTALFVIDIVLLAFTSASVDLTFVSQEICIGSYALFQCNVTGDELIWTYNGSSVAGYTASINNSQILGPYNTELVSSNNGVLLSFANTTTNPVTSSLNDTTIECRDSSSVTPTTVSKSLTLDVKKSVPAIITAQFVSPNAIMLTWSGDTCIQSYRFSVYATVFDVSVFTDMVSGTQDIYTPDQRSFSGDYIFELTSIDYTGNDAGSTNATFPWKRPNYSVAVDINNRIANFAFENNADDERPPITDCSITFDDVSKLCVMDNNIVFNITSGVEHTYSINISNVVGTVNRNGKLSNEVYNTTMKLSASIDPLAVAASPTVLGVLIILSICWILLRICWKRQCCCPRIWRSSFWLLFFCYDCCTYDAGVKGKATAINAGLNNPTVGGEKGADTTL</sequence>
<evidence type="ECO:0000313" key="3">
    <source>
        <dbReference type="EnsemblMetazoa" id="Aqu2.1.25976_001"/>
    </source>
</evidence>
<keyword evidence="1" id="KW-1133">Transmembrane helix</keyword>
<keyword evidence="1" id="KW-0472">Membrane</keyword>
<feature type="chain" id="PRO_5012937081" description="Ig-like domain-containing protein" evidence="2">
    <location>
        <begin position="20"/>
        <end position="395"/>
    </location>
</feature>
<name>A0A1X7UEQ9_AMPQE</name>
<dbReference type="InParanoid" id="A0A1X7UEQ9"/>
<feature type="signal peptide" evidence="2">
    <location>
        <begin position="1"/>
        <end position="19"/>
    </location>
</feature>
<proteinExistence type="predicted"/>
<evidence type="ECO:0000256" key="1">
    <source>
        <dbReference type="SAM" id="Phobius"/>
    </source>
</evidence>
<feature type="transmembrane region" description="Helical" evidence="1">
    <location>
        <begin position="313"/>
        <end position="335"/>
    </location>
</feature>